<name>A0A5B0MAR1_PUCGR</name>
<dbReference type="EMBL" id="VSWC01000158">
    <property type="protein sequence ID" value="KAA1073406.1"/>
    <property type="molecule type" value="Genomic_DNA"/>
</dbReference>
<gene>
    <name evidence="1" type="ORF">PGT21_011077</name>
</gene>
<reference evidence="1 2" key="1">
    <citation type="submission" date="2019-05" db="EMBL/GenBank/DDBJ databases">
        <title>Emergence of the Ug99 lineage of the wheat stem rust pathogen through somatic hybridization.</title>
        <authorList>
            <person name="Li F."/>
            <person name="Upadhyaya N.M."/>
            <person name="Sperschneider J."/>
            <person name="Matny O."/>
            <person name="Nguyen-Phuc H."/>
            <person name="Mago R."/>
            <person name="Raley C."/>
            <person name="Miller M.E."/>
            <person name="Silverstein K.A.T."/>
            <person name="Henningsen E."/>
            <person name="Hirsch C.D."/>
            <person name="Visser B."/>
            <person name="Pretorius Z.A."/>
            <person name="Steffenson B.J."/>
            <person name="Schwessinger B."/>
            <person name="Dodds P.N."/>
            <person name="Figueroa M."/>
        </authorList>
    </citation>
    <scope>NUCLEOTIDE SEQUENCE [LARGE SCALE GENOMIC DNA]</scope>
    <source>
        <strain evidence="1">21-0</strain>
    </source>
</reference>
<dbReference type="AlphaFoldDB" id="A0A5B0MAR1"/>
<evidence type="ECO:0000313" key="2">
    <source>
        <dbReference type="Proteomes" id="UP000324748"/>
    </source>
</evidence>
<comment type="caution">
    <text evidence="1">The sequence shown here is derived from an EMBL/GenBank/DDBJ whole genome shotgun (WGS) entry which is preliminary data.</text>
</comment>
<proteinExistence type="predicted"/>
<dbReference type="Proteomes" id="UP000324748">
    <property type="component" value="Unassembled WGS sequence"/>
</dbReference>
<protein>
    <submittedName>
        <fullName evidence="1">Uncharacterized protein</fullName>
    </submittedName>
</protein>
<organism evidence="1 2">
    <name type="scientific">Puccinia graminis f. sp. tritici</name>
    <dbReference type="NCBI Taxonomy" id="56615"/>
    <lineage>
        <taxon>Eukaryota</taxon>
        <taxon>Fungi</taxon>
        <taxon>Dikarya</taxon>
        <taxon>Basidiomycota</taxon>
        <taxon>Pucciniomycotina</taxon>
        <taxon>Pucciniomycetes</taxon>
        <taxon>Pucciniales</taxon>
        <taxon>Pucciniaceae</taxon>
        <taxon>Puccinia</taxon>
    </lineage>
</organism>
<keyword evidence="2" id="KW-1185">Reference proteome</keyword>
<accession>A0A5B0MAR1</accession>
<evidence type="ECO:0000313" key="1">
    <source>
        <dbReference type="EMBL" id="KAA1073406.1"/>
    </source>
</evidence>
<sequence length="78" mass="8958">MSRLADFDNRRFTRSCLYRNKRVKKLVNAVGCIQAESKVKEEKKKPKKGNHRYGLVIDIAYRKSSGNGQYASRPQVLG</sequence>